<dbReference type="Proteomes" id="UP000249185">
    <property type="component" value="Unassembled WGS sequence"/>
</dbReference>
<gene>
    <name evidence="2" type="ORF">DI556_05510</name>
</gene>
<sequence>MLLDMGGARVAEIDSRLRRVDLPLIAGAGADAHVAEAVALLAEAAPVRERVRGLVRVGERRWDLVLDRDQVIRLPESDPAAALKHVMALETGEKLFEREVTVVDMRDPRRPMLRLTPFGKEEVTRVRAQAAGEKA</sequence>
<dbReference type="EMBL" id="QFPW01000002">
    <property type="protein sequence ID" value="PZQ51722.1"/>
    <property type="molecule type" value="Genomic_DNA"/>
</dbReference>
<name>A0A2W5NE25_RHOSU</name>
<feature type="domain" description="Cell division protein FtsQ/DivIB C-terminal" evidence="1">
    <location>
        <begin position="4"/>
        <end position="106"/>
    </location>
</feature>
<comment type="caution">
    <text evidence="2">The sequence shown here is derived from an EMBL/GenBank/DDBJ whole genome shotgun (WGS) entry which is preliminary data.</text>
</comment>
<dbReference type="AlphaFoldDB" id="A0A2W5NE25"/>
<protein>
    <recommendedName>
        <fullName evidence="1">Cell division protein FtsQ/DivIB C-terminal domain-containing protein</fullName>
    </recommendedName>
</protein>
<proteinExistence type="predicted"/>
<accession>A0A2W5NE25</accession>
<dbReference type="GO" id="GO:0051301">
    <property type="term" value="P:cell division"/>
    <property type="evidence" value="ECO:0007669"/>
    <property type="project" value="UniProtKB-KW"/>
</dbReference>
<reference evidence="2 3" key="1">
    <citation type="submission" date="2017-08" db="EMBL/GenBank/DDBJ databases">
        <title>Infants hospitalized years apart are colonized by the same room-sourced microbial strains.</title>
        <authorList>
            <person name="Brooks B."/>
            <person name="Olm M.R."/>
            <person name="Firek B.A."/>
            <person name="Baker R."/>
            <person name="Thomas B.C."/>
            <person name="Morowitz M.J."/>
            <person name="Banfield J.F."/>
        </authorList>
    </citation>
    <scope>NUCLEOTIDE SEQUENCE [LARGE SCALE GENOMIC DNA]</scope>
    <source>
        <strain evidence="2">S2_005_002_R2_34</strain>
    </source>
</reference>
<dbReference type="InterPro" id="IPR005548">
    <property type="entry name" value="Cell_div_FtsQ/DivIB_C"/>
</dbReference>
<evidence type="ECO:0000259" key="1">
    <source>
        <dbReference type="Pfam" id="PF03799"/>
    </source>
</evidence>
<evidence type="ECO:0000313" key="3">
    <source>
        <dbReference type="Proteomes" id="UP000249185"/>
    </source>
</evidence>
<dbReference type="Pfam" id="PF03799">
    <property type="entry name" value="FtsQ_DivIB_C"/>
    <property type="match status" value="1"/>
</dbReference>
<organism evidence="2 3">
    <name type="scientific">Rhodovulum sulfidophilum</name>
    <name type="common">Rhodobacter sulfidophilus</name>
    <dbReference type="NCBI Taxonomy" id="35806"/>
    <lineage>
        <taxon>Bacteria</taxon>
        <taxon>Pseudomonadati</taxon>
        <taxon>Pseudomonadota</taxon>
        <taxon>Alphaproteobacteria</taxon>
        <taxon>Rhodobacterales</taxon>
        <taxon>Paracoccaceae</taxon>
        <taxon>Rhodovulum</taxon>
    </lineage>
</organism>
<evidence type="ECO:0000313" key="2">
    <source>
        <dbReference type="EMBL" id="PZQ51722.1"/>
    </source>
</evidence>